<proteinExistence type="predicted"/>
<dbReference type="EMBL" id="CAUYUE010000010">
    <property type="protein sequence ID" value="CAK0784346.1"/>
    <property type="molecule type" value="Genomic_DNA"/>
</dbReference>
<sequence>MLLLSGGQTGPSGVAERGHANVSLGCRRRLAAFKQKYSCLDVLMRCLRRSRMPHKVSRPAPSVVTVAASFTPSAGVWCSAAVQAGAQLGSSAYEGGRASAKCASDD</sequence>
<evidence type="ECO:0000313" key="1">
    <source>
        <dbReference type="EMBL" id="CAK0784346.1"/>
    </source>
</evidence>
<dbReference type="AlphaFoldDB" id="A0AAV1IBW7"/>
<evidence type="ECO:0000313" key="2">
    <source>
        <dbReference type="Proteomes" id="UP001314263"/>
    </source>
</evidence>
<keyword evidence="2" id="KW-1185">Reference proteome</keyword>
<gene>
    <name evidence="1" type="ORF">CVIRNUC_007550</name>
</gene>
<organism evidence="1 2">
    <name type="scientific">Coccomyxa viridis</name>
    <dbReference type="NCBI Taxonomy" id="1274662"/>
    <lineage>
        <taxon>Eukaryota</taxon>
        <taxon>Viridiplantae</taxon>
        <taxon>Chlorophyta</taxon>
        <taxon>core chlorophytes</taxon>
        <taxon>Trebouxiophyceae</taxon>
        <taxon>Trebouxiophyceae incertae sedis</taxon>
        <taxon>Coccomyxaceae</taxon>
        <taxon>Coccomyxa</taxon>
    </lineage>
</organism>
<accession>A0AAV1IBW7</accession>
<protein>
    <submittedName>
        <fullName evidence="1">Uncharacterized protein</fullName>
    </submittedName>
</protein>
<name>A0AAV1IBW7_9CHLO</name>
<comment type="caution">
    <text evidence="1">The sequence shown here is derived from an EMBL/GenBank/DDBJ whole genome shotgun (WGS) entry which is preliminary data.</text>
</comment>
<reference evidence="1 2" key="1">
    <citation type="submission" date="2023-10" db="EMBL/GenBank/DDBJ databases">
        <authorList>
            <person name="Maclean D."/>
            <person name="Macfadyen A."/>
        </authorList>
    </citation>
    <scope>NUCLEOTIDE SEQUENCE [LARGE SCALE GENOMIC DNA]</scope>
</reference>
<dbReference type="Proteomes" id="UP001314263">
    <property type="component" value="Unassembled WGS sequence"/>
</dbReference>